<protein>
    <submittedName>
        <fullName evidence="1">Uncharacterized protein</fullName>
    </submittedName>
</protein>
<proteinExistence type="predicted"/>
<accession>A0A8I1XL62</accession>
<gene>
    <name evidence="1" type="ORF">J7405_10725</name>
</gene>
<reference evidence="1" key="1">
    <citation type="submission" date="2021-03" db="EMBL/GenBank/DDBJ databases">
        <title>Molecular characterization of Xanthomonas species pathogenic on Araceae and the development of a triplex TaqMan assay for detection of X. phaseoli pv. dieffenbachiae.</title>
        <authorList>
            <person name="Van Der Wolf J."/>
            <person name="Krijger M."/>
            <person name="Mendes O."/>
            <person name="Brankovics B."/>
            <person name="Bonants P."/>
            <person name="Meekes E."/>
        </authorList>
    </citation>
    <scope>NUCLEOTIDE SEQUENCE</scope>
    <source>
        <strain evidence="1">NBC1264</strain>
    </source>
</reference>
<comment type="caution">
    <text evidence="1">The sequence shown here is derived from an EMBL/GenBank/DDBJ whole genome shotgun (WGS) entry which is preliminary data.</text>
</comment>
<evidence type="ECO:0000313" key="2">
    <source>
        <dbReference type="Proteomes" id="UP000668572"/>
    </source>
</evidence>
<dbReference type="AlphaFoldDB" id="A0A8I1XL62"/>
<organism evidence="1 2">
    <name type="scientific">Xanthomonas manihotis</name>
    <dbReference type="NCBI Taxonomy" id="43353"/>
    <lineage>
        <taxon>Bacteria</taxon>
        <taxon>Pseudomonadati</taxon>
        <taxon>Pseudomonadota</taxon>
        <taxon>Gammaproteobacteria</taxon>
        <taxon>Lysobacterales</taxon>
        <taxon>Lysobacteraceae</taxon>
        <taxon>Xanthomonas</taxon>
    </lineage>
</organism>
<evidence type="ECO:0000313" key="1">
    <source>
        <dbReference type="EMBL" id="MBO9760008.1"/>
    </source>
</evidence>
<dbReference type="Proteomes" id="UP000668572">
    <property type="component" value="Unassembled WGS sequence"/>
</dbReference>
<sequence>MRYQKLLKLLAGLAGDMLAAAGSLLMALFAAGQIREGQTATLISGTGFLMMGSSSAGNTVFHLRSDC</sequence>
<dbReference type="EMBL" id="JAGHXW010000031">
    <property type="protein sequence ID" value="MBO9760008.1"/>
    <property type="molecule type" value="Genomic_DNA"/>
</dbReference>
<name>A0A8I1XL62_XANMN</name>
<dbReference type="RefSeq" id="WP_017159761.1">
    <property type="nucleotide sequence ID" value="NZ_CP083575.1"/>
</dbReference>